<dbReference type="AlphaFoldDB" id="S0G2H0"/>
<keyword evidence="1" id="KW-0472">Membrane</keyword>
<dbReference type="Pfam" id="PF00873">
    <property type="entry name" value="ACR_tran"/>
    <property type="match status" value="1"/>
</dbReference>
<evidence type="ECO:0000313" key="2">
    <source>
        <dbReference type="EMBL" id="EMS81543.1"/>
    </source>
</evidence>
<dbReference type="SUPFAM" id="SSF82866">
    <property type="entry name" value="Multidrug efflux transporter AcrB transmembrane domain"/>
    <property type="match status" value="2"/>
</dbReference>
<keyword evidence="1" id="KW-1133">Transmembrane helix</keyword>
<protein>
    <submittedName>
        <fullName evidence="2">Multidrug resistance protein MdtC</fullName>
    </submittedName>
</protein>
<feature type="transmembrane region" description="Helical" evidence="1">
    <location>
        <begin position="994"/>
        <end position="1016"/>
    </location>
</feature>
<dbReference type="PANTHER" id="PTHR32063:SF18">
    <property type="entry name" value="CATION EFFLUX SYSTEM PROTEIN"/>
    <property type="match status" value="1"/>
</dbReference>
<dbReference type="GO" id="GO:0042910">
    <property type="term" value="F:xenobiotic transmembrane transporter activity"/>
    <property type="evidence" value="ECO:0007669"/>
    <property type="project" value="TreeGrafter"/>
</dbReference>
<dbReference type="InterPro" id="IPR001036">
    <property type="entry name" value="Acrflvin-R"/>
</dbReference>
<dbReference type="PRINTS" id="PR00702">
    <property type="entry name" value="ACRIFLAVINRP"/>
</dbReference>
<feature type="transmembrane region" description="Helical" evidence="1">
    <location>
        <begin position="363"/>
        <end position="384"/>
    </location>
</feature>
<dbReference type="SUPFAM" id="SSF82693">
    <property type="entry name" value="Multidrug efflux transporter AcrB pore domain, PN1, PN2, PC1 and PC2 subdomains"/>
    <property type="match status" value="2"/>
</dbReference>
<dbReference type="RefSeq" id="WP_006964290.1">
    <property type="nucleotide sequence ID" value="NZ_APJX01000001.1"/>
</dbReference>
<dbReference type="EMBL" id="APJX01000001">
    <property type="protein sequence ID" value="EMS81543.1"/>
    <property type="molecule type" value="Genomic_DNA"/>
</dbReference>
<dbReference type="Gene3D" id="3.30.2090.10">
    <property type="entry name" value="Multidrug efflux transporter AcrB TolC docking domain, DN and DC subdomains"/>
    <property type="match status" value="2"/>
</dbReference>
<feature type="transmembrane region" description="Helical" evidence="1">
    <location>
        <begin position="523"/>
        <end position="547"/>
    </location>
</feature>
<evidence type="ECO:0000313" key="3">
    <source>
        <dbReference type="Proteomes" id="UP000014216"/>
    </source>
</evidence>
<feature type="transmembrane region" description="Helical" evidence="1">
    <location>
        <begin position="463"/>
        <end position="490"/>
    </location>
</feature>
<dbReference type="Gene3D" id="3.30.70.1320">
    <property type="entry name" value="Multidrug efflux transporter AcrB pore domain like"/>
    <property type="match status" value="1"/>
</dbReference>
<feature type="transmembrane region" description="Helical" evidence="1">
    <location>
        <begin position="339"/>
        <end position="356"/>
    </location>
</feature>
<feature type="transmembrane region" description="Helical" evidence="1">
    <location>
        <begin position="431"/>
        <end position="451"/>
    </location>
</feature>
<dbReference type="OrthoDB" id="9759330at2"/>
<dbReference type="PATRIC" id="fig|1286635.3.peg.710"/>
<feature type="transmembrane region" description="Helical" evidence="1">
    <location>
        <begin position="889"/>
        <end position="909"/>
    </location>
</feature>
<feature type="transmembrane region" description="Helical" evidence="1">
    <location>
        <begin position="915"/>
        <end position="936"/>
    </location>
</feature>
<dbReference type="Gene3D" id="1.20.1640.10">
    <property type="entry name" value="Multidrug efflux transporter AcrB transmembrane domain"/>
    <property type="match status" value="2"/>
</dbReference>
<feature type="transmembrane region" description="Helical" evidence="1">
    <location>
        <begin position="390"/>
        <end position="411"/>
    </location>
</feature>
<feature type="transmembrane region" description="Helical" evidence="1">
    <location>
        <begin position="12"/>
        <end position="32"/>
    </location>
</feature>
<feature type="transmembrane region" description="Helical" evidence="1">
    <location>
        <begin position="866"/>
        <end position="882"/>
    </location>
</feature>
<keyword evidence="1" id="KW-0812">Transmembrane</keyword>
<dbReference type="PANTHER" id="PTHR32063">
    <property type="match status" value="1"/>
</dbReference>
<gene>
    <name evidence="2" type="primary">mdtC</name>
    <name evidence="2" type="ORF">Dpo_1c06840</name>
</gene>
<proteinExistence type="predicted"/>
<comment type="caution">
    <text evidence="2">The sequence shown here is derived from an EMBL/GenBank/DDBJ whole genome shotgun (WGS) entry which is preliminary data.</text>
</comment>
<feature type="transmembrane region" description="Helical" evidence="1">
    <location>
        <begin position="965"/>
        <end position="982"/>
    </location>
</feature>
<accession>S0G2H0</accession>
<evidence type="ECO:0000256" key="1">
    <source>
        <dbReference type="SAM" id="Phobius"/>
    </source>
</evidence>
<dbReference type="Proteomes" id="UP000014216">
    <property type="component" value="Unassembled WGS sequence"/>
</dbReference>
<dbReference type="Gene3D" id="3.30.70.1430">
    <property type="entry name" value="Multidrug efflux transporter AcrB pore domain"/>
    <property type="match status" value="2"/>
</dbReference>
<reference evidence="2 3" key="1">
    <citation type="journal article" date="2013" name="Genome Announc.">
        <title>Draft Genome Sequence of Desulfotignum phosphitoxidans DSM 13687 Strain FiPS-3.</title>
        <authorList>
            <person name="Poehlein A."/>
            <person name="Daniel R."/>
            <person name="Simeonova D.D."/>
        </authorList>
    </citation>
    <scope>NUCLEOTIDE SEQUENCE [LARGE SCALE GENOMIC DNA]</scope>
    <source>
        <strain evidence="2 3">DSM 13687</strain>
    </source>
</reference>
<dbReference type="InterPro" id="IPR027463">
    <property type="entry name" value="AcrB_DN_DC_subdom"/>
</dbReference>
<sequence>MNLTAFAINKNRISLSLLGIVILLGLSMYQGLPRDSMPPYVVRVATIVSSFPGANPQRVELLVSKNIEEEVQEIPEVKTVTSQSRTGLSVVSVTLKDAVKPADLQAIWDKLRRNLDNMTSLPEGVVPDLQDDDVGVVYGINIGLISDGFSYAQMEDVAKRIKDDLIALPDSAKVALSGVQDQQVVVEFDPPRLSEYGLTVEKLRQIIRETNILDSGGEINVGDKRLILEPTGNFDDIEALKKTIIPVGDQGEVVYLDSITQIRKTYKTPATALVRVNGKKAVSLAVSLKKQANIINLGKMVDEKIAEYNRRLPLGLEVVRLASLDRYVEKSIEDFVGNLYQSIAIVMAVMLIFLGLRTGLVVAGLIPLVTVMTLLLMGVIHMGLNQVTLAALIMALGMMVDNAIVISESIIVKMESGRDRMTAAVETCKELMVPLLISTLTTAAAFLSFYLAESAMGDIMGPLFVVISFALISSWLISLTIIPLLAYYLIRIKQKKTDKFSVFDYLNKGYIFVLRQVLKWKRVFVVFMVAVFFVSLIGFGILPFIFFPDSDRNMITMDINLPLGTKIEKTAAVVQAIETYISSDLKTGPEKNKGITDWSSFIGEGPQSYDLGYSPDEANSSYAHILINTSSGEDNGWIIQHLDDFCFNTFPEADIKVSLLGQGGGGTPVEIRIFGTDQDMLYALGTQTKEALGQIAGTKNIMDDWGPKLLKFIIDIDANKARKSGVTHEDIAISLQTGLSGFQAGTFREGQDSLPILMRSRNFSSQTLQDLENTNVFVQSTGKAVPLSQVARIKPQWDYAKIMHYDLSRSITVTSELRPGSTAREVTADIQAWLDDQSRDWPSGYRYELGGDAENTQENMAAVTRYLPLSGCIILFLLIFQFNSMRKTFMVLTTIPLGIIGVVIGLIAFRSYFGFMAFLGVISLAGIVINNAIVLIDRIDIEQSELNRAPAQAVVEACRQRFRPILLTTLTTVLGLIPLYLGGGNMWQPMAVSIMTGLLFGTTITLLFIPALYSILYKVDATKQNSERGIS</sequence>
<organism evidence="2 3">
    <name type="scientific">Desulfotignum phosphitoxidans DSM 13687</name>
    <dbReference type="NCBI Taxonomy" id="1286635"/>
    <lineage>
        <taxon>Bacteria</taxon>
        <taxon>Pseudomonadati</taxon>
        <taxon>Thermodesulfobacteriota</taxon>
        <taxon>Desulfobacteria</taxon>
        <taxon>Desulfobacterales</taxon>
        <taxon>Desulfobacteraceae</taxon>
        <taxon>Desulfotignum</taxon>
    </lineage>
</organism>
<dbReference type="SUPFAM" id="SSF82714">
    <property type="entry name" value="Multidrug efflux transporter AcrB TolC docking domain, DN and DC subdomains"/>
    <property type="match status" value="2"/>
</dbReference>
<name>S0G2H0_9BACT</name>
<dbReference type="Gene3D" id="3.30.70.1440">
    <property type="entry name" value="Multidrug efflux transporter AcrB pore domain"/>
    <property type="match status" value="1"/>
</dbReference>
<dbReference type="GO" id="GO:0005886">
    <property type="term" value="C:plasma membrane"/>
    <property type="evidence" value="ECO:0007669"/>
    <property type="project" value="TreeGrafter"/>
</dbReference>
<keyword evidence="3" id="KW-1185">Reference proteome</keyword>